<dbReference type="PROSITE" id="PS00028">
    <property type="entry name" value="ZINC_FINGER_C2H2_1"/>
    <property type="match status" value="1"/>
</dbReference>
<dbReference type="GO" id="GO:0008270">
    <property type="term" value="F:zinc ion binding"/>
    <property type="evidence" value="ECO:0007669"/>
    <property type="project" value="UniProtKB-KW"/>
</dbReference>
<keyword evidence="1" id="KW-0863">Zinc-finger</keyword>
<evidence type="ECO:0000256" key="1">
    <source>
        <dbReference type="PROSITE-ProRule" id="PRU00042"/>
    </source>
</evidence>
<protein>
    <recommendedName>
        <fullName evidence="3">C2H2-type domain-containing protein</fullName>
    </recommendedName>
</protein>
<evidence type="ECO:0000313" key="4">
    <source>
        <dbReference type="EMBL" id="OWA51947.1"/>
    </source>
</evidence>
<comment type="caution">
    <text evidence="4">The sequence shown here is derived from an EMBL/GenBank/DDBJ whole genome shotgun (WGS) entry which is preliminary data.</text>
</comment>
<dbReference type="InterPro" id="IPR013087">
    <property type="entry name" value="Znf_C2H2_type"/>
</dbReference>
<organism evidence="4 5">
    <name type="scientific">Hypsibius exemplaris</name>
    <name type="common">Freshwater tardigrade</name>
    <dbReference type="NCBI Taxonomy" id="2072580"/>
    <lineage>
        <taxon>Eukaryota</taxon>
        <taxon>Metazoa</taxon>
        <taxon>Ecdysozoa</taxon>
        <taxon>Tardigrada</taxon>
        <taxon>Eutardigrada</taxon>
        <taxon>Parachela</taxon>
        <taxon>Hypsibioidea</taxon>
        <taxon>Hypsibiidae</taxon>
        <taxon>Hypsibius</taxon>
    </lineage>
</organism>
<feature type="compositionally biased region" description="Basic and acidic residues" evidence="2">
    <location>
        <begin position="455"/>
        <end position="473"/>
    </location>
</feature>
<dbReference type="EMBL" id="MTYJ01000245">
    <property type="protein sequence ID" value="OWA51947.1"/>
    <property type="molecule type" value="Genomic_DNA"/>
</dbReference>
<dbReference type="AlphaFoldDB" id="A0A9X6NDD3"/>
<sequence>MNSESSRSPKTLPAPDIQGIPTAAVVDSVEDPMSEGAKEISWMTLSSPVQRKKRPTSQNSPIERCVCRDCGRDLLKASMYRHKSVCKKSLVLGVKKELHQVVIPEEERTVTTLNTVVNVGGKYENVTLKLLIPRSTSIKFVQGNGTGLTPVTNSSALGVLSATTSSKSALTTSFSTRFLGGSVPSTSVAAVGKSSKVKHPTGMTVRKLLQARPSQPVPLKAADLQHPPKDIPLLGKTDEPSRTGITNASATTPSDLLATSPIAIAPVAATDVRTPKMDPSGKLVKIAAKPKLVVRPLGNLPVSTSIQVKGQRKRPFPGSSSWKFPCSNCSQEFSREDDRRRHVIEHHEKKNLLACQGCLRPMLKRSLNRHQQTCRAMQNLRLAAVMALQNTVAANPVPISSSTTVPTGVFVSGPLVPVINPIAPFVVFPPPKVFLHSTNQLKENNSQSMPIVPKGAEEDTTSKTDGLKRKSEEWDQEAAPVCLAPVEKKEEPAIPVASMVATPVASMGATPVAIKIEEDGQERTIQVPKKRISDFLNSPAFAQCAKSQRIRFWAD</sequence>
<name>A0A9X6NDD3_HYPEX</name>
<reference evidence="5" key="1">
    <citation type="submission" date="2017-01" db="EMBL/GenBank/DDBJ databases">
        <title>Comparative genomics of anhydrobiosis in the tardigrade Hypsibius dujardini.</title>
        <authorList>
            <person name="Yoshida Y."/>
            <person name="Koutsovoulos G."/>
            <person name="Laetsch D."/>
            <person name="Stevens L."/>
            <person name="Kumar S."/>
            <person name="Horikawa D."/>
            <person name="Ishino K."/>
            <person name="Komine S."/>
            <person name="Tomita M."/>
            <person name="Blaxter M."/>
            <person name="Arakawa K."/>
        </authorList>
    </citation>
    <scope>NUCLEOTIDE SEQUENCE [LARGE SCALE GENOMIC DNA]</scope>
    <source>
        <strain evidence="5">Z151</strain>
    </source>
</reference>
<dbReference type="Gene3D" id="3.30.160.60">
    <property type="entry name" value="Classic Zinc Finger"/>
    <property type="match status" value="1"/>
</dbReference>
<evidence type="ECO:0000313" key="5">
    <source>
        <dbReference type="Proteomes" id="UP000192578"/>
    </source>
</evidence>
<keyword evidence="1" id="KW-0479">Metal-binding</keyword>
<accession>A0A9X6NDD3</accession>
<dbReference type="PROSITE" id="PS50157">
    <property type="entry name" value="ZINC_FINGER_C2H2_2"/>
    <property type="match status" value="1"/>
</dbReference>
<keyword evidence="1" id="KW-0862">Zinc</keyword>
<evidence type="ECO:0000259" key="3">
    <source>
        <dbReference type="PROSITE" id="PS50157"/>
    </source>
</evidence>
<feature type="region of interest" description="Disordered" evidence="2">
    <location>
        <begin position="445"/>
        <end position="476"/>
    </location>
</feature>
<dbReference type="Proteomes" id="UP000192578">
    <property type="component" value="Unassembled WGS sequence"/>
</dbReference>
<feature type="region of interest" description="Disordered" evidence="2">
    <location>
        <begin position="1"/>
        <end position="22"/>
    </location>
</feature>
<keyword evidence="5" id="KW-1185">Reference proteome</keyword>
<feature type="domain" description="C2H2-type" evidence="3">
    <location>
        <begin position="324"/>
        <end position="351"/>
    </location>
</feature>
<gene>
    <name evidence="4" type="ORF">BV898_16407</name>
</gene>
<evidence type="ECO:0000256" key="2">
    <source>
        <dbReference type="SAM" id="MobiDB-lite"/>
    </source>
</evidence>
<proteinExistence type="predicted"/>
<feature type="region of interest" description="Disordered" evidence="2">
    <location>
        <begin position="215"/>
        <end position="241"/>
    </location>
</feature>